<dbReference type="InterPro" id="IPR013424">
    <property type="entry name" value="Ice-binding_C"/>
</dbReference>
<dbReference type="EMBL" id="FQYR01000004">
    <property type="protein sequence ID" value="SHJ71959.1"/>
    <property type="molecule type" value="Genomic_DNA"/>
</dbReference>
<dbReference type="RefSeq" id="WP_159434928.1">
    <property type="nucleotide sequence ID" value="NZ_FQYR01000004.1"/>
</dbReference>
<feature type="domain" description="Ice-binding protein C-terminal" evidence="1">
    <location>
        <begin position="165"/>
        <end position="186"/>
    </location>
</feature>
<evidence type="ECO:0000259" key="1">
    <source>
        <dbReference type="Pfam" id="PF07589"/>
    </source>
</evidence>
<sequence length="187" mass="19964">MAWSALTLTLDVENLTATWTGSAVLDIRTLDGDVANIYIASSQLDIPVTAGYIDNDPSSFAVDVTINGISNGSISEAPNSERIYVDDSPMLIGVRVVDIIDNDGPGNRDSQITVTGNGVTYSINFNNLSQAQIDYLKTADGSELRFFRADSPENDLGEAGTVVIIPEPSQLTMLGLAGAGLLVRRRR</sequence>
<organism evidence="2 3">
    <name type="scientific">Rubritalea squalenifaciens DSM 18772</name>
    <dbReference type="NCBI Taxonomy" id="1123071"/>
    <lineage>
        <taxon>Bacteria</taxon>
        <taxon>Pseudomonadati</taxon>
        <taxon>Verrucomicrobiota</taxon>
        <taxon>Verrucomicrobiia</taxon>
        <taxon>Verrucomicrobiales</taxon>
        <taxon>Rubritaleaceae</taxon>
        <taxon>Rubritalea</taxon>
    </lineage>
</organism>
<protein>
    <submittedName>
        <fullName evidence="2">PEP-CTERM protein-sorting domain-containing protein</fullName>
    </submittedName>
</protein>
<dbReference type="Pfam" id="PF07589">
    <property type="entry name" value="PEP-CTERM"/>
    <property type="match status" value="1"/>
</dbReference>
<proteinExistence type="predicted"/>
<dbReference type="AlphaFoldDB" id="A0A1M6LL96"/>
<reference evidence="2 3" key="1">
    <citation type="submission" date="2016-11" db="EMBL/GenBank/DDBJ databases">
        <authorList>
            <person name="Jaros S."/>
            <person name="Januszkiewicz K."/>
            <person name="Wedrychowicz H."/>
        </authorList>
    </citation>
    <scope>NUCLEOTIDE SEQUENCE [LARGE SCALE GENOMIC DNA]</scope>
    <source>
        <strain evidence="2 3">DSM 18772</strain>
    </source>
</reference>
<dbReference type="InParanoid" id="A0A1M6LL96"/>
<keyword evidence="3" id="KW-1185">Reference proteome</keyword>
<gene>
    <name evidence="2" type="ORF">SAMN02745181_2430</name>
</gene>
<evidence type="ECO:0000313" key="2">
    <source>
        <dbReference type="EMBL" id="SHJ71959.1"/>
    </source>
</evidence>
<accession>A0A1M6LL96</accession>
<name>A0A1M6LL96_9BACT</name>
<dbReference type="NCBIfam" id="TIGR02595">
    <property type="entry name" value="PEP_CTERM"/>
    <property type="match status" value="1"/>
</dbReference>
<evidence type="ECO:0000313" key="3">
    <source>
        <dbReference type="Proteomes" id="UP000184510"/>
    </source>
</evidence>
<dbReference type="Proteomes" id="UP000184510">
    <property type="component" value="Unassembled WGS sequence"/>
</dbReference>